<name>A0AAD9N5I1_9ANNE</name>
<sequence>SDDRDLEDDVLCSPPSWQALATAGEDSDPDDDGASCSEASDHSPGRWPVLDDDHAETKAILDMYLRSSQSGKAQDENGEEEKTAIHEEGNYFNLASKGRLTKSSSSTRKSVIFSESGIARDIGHDIVGEEEPGISSLKDAEDYSRSVVQGQKEGLSQRSRTPSDRDSESVYDTVSSTSSAAPLLRKITQYLPAENPVGANDPDEGKPTSKSNSLGEHRQGTVGQDAGASEEESRGPVAVPRGRSLPRHHGRSGGTQSVQDLPEELGRSQPLLHDPAHGLLLAPQPPEQHQPPVGARLGRSMANFYSSFYTIIPASLLLGCTMSSLWVAQGSYLTSIAVAYASLTGKKHEGIIGLFNGFFLFWLQTAQILGNLLSSFVFNISIWSRSEVDSSSSLSVTEAPPERRPPPVTVEYNVIDLDDDDVHGEWFPSSDVLANQTSPEGQWFCGATYCHSYAIEHPDLHLGQFSLYVLLAIFLALTVTSMALAALFLDKLDVIFRKNQASLRQQLSTMVRFHNDYKVWLLCVLLVFVGMQQAYMFGEVTKAFINCPLGIHMIGYVMVCFGACDSLVSFTCGQLQRCSSTKVFITIGAVLHLVLLGVMLLWQPTADDVSLVFLLAGSLGAADAIWQTQICSKLMIKLLSFTKLNPTRKETIFSYLTFGCLRMYEGIGFTVAFAYAQYLCMATKTCILIGVLLVGLICYYVMEHLEKKHKTSGSSFPPVDV</sequence>
<dbReference type="GO" id="GO:0016020">
    <property type="term" value="C:membrane"/>
    <property type="evidence" value="ECO:0007669"/>
    <property type="project" value="UniProtKB-SubCell"/>
</dbReference>
<dbReference type="AlphaFoldDB" id="A0AAD9N5I1"/>
<evidence type="ECO:0000256" key="4">
    <source>
        <dbReference type="ARBA" id="ARBA00022989"/>
    </source>
</evidence>
<evidence type="ECO:0000313" key="9">
    <source>
        <dbReference type="Proteomes" id="UP001208570"/>
    </source>
</evidence>
<evidence type="ECO:0000256" key="1">
    <source>
        <dbReference type="ARBA" id="ARBA00004141"/>
    </source>
</evidence>
<dbReference type="EMBL" id="JAODUP010000232">
    <property type="protein sequence ID" value="KAK2155756.1"/>
    <property type="molecule type" value="Genomic_DNA"/>
</dbReference>
<dbReference type="PANTHER" id="PTHR19444:SF13">
    <property type="entry name" value="PROTEIN UNC-93 HOMOLOG A"/>
    <property type="match status" value="1"/>
</dbReference>
<feature type="transmembrane region" description="Helical" evidence="7">
    <location>
        <begin position="549"/>
        <end position="571"/>
    </location>
</feature>
<feature type="transmembrane region" description="Helical" evidence="7">
    <location>
        <begin position="349"/>
        <end position="369"/>
    </location>
</feature>
<dbReference type="PANTHER" id="PTHR19444">
    <property type="entry name" value="UNC-93 RELATED"/>
    <property type="match status" value="1"/>
</dbReference>
<feature type="region of interest" description="Disordered" evidence="6">
    <location>
        <begin position="123"/>
        <end position="260"/>
    </location>
</feature>
<dbReference type="InterPro" id="IPR036259">
    <property type="entry name" value="MFS_trans_sf"/>
</dbReference>
<feature type="compositionally biased region" description="Polar residues" evidence="6">
    <location>
        <begin position="170"/>
        <end position="180"/>
    </location>
</feature>
<protein>
    <submittedName>
        <fullName evidence="8">Uncharacterized protein</fullName>
    </submittedName>
</protein>
<comment type="similarity">
    <text evidence="2">Belongs to the unc-93 family.</text>
</comment>
<proteinExistence type="inferred from homology"/>
<feature type="transmembrane region" description="Helical" evidence="7">
    <location>
        <begin position="681"/>
        <end position="702"/>
    </location>
</feature>
<dbReference type="InterPro" id="IPR010291">
    <property type="entry name" value="Ion_channel_UNC-93"/>
</dbReference>
<feature type="region of interest" description="Disordered" evidence="6">
    <location>
        <begin position="66"/>
        <end position="89"/>
    </location>
</feature>
<dbReference type="InterPro" id="IPR051951">
    <property type="entry name" value="UNC-93_regulatory"/>
</dbReference>
<feature type="transmembrane region" description="Helical" evidence="7">
    <location>
        <begin position="609"/>
        <end position="631"/>
    </location>
</feature>
<keyword evidence="9" id="KW-1185">Reference proteome</keyword>
<dbReference type="Proteomes" id="UP001208570">
    <property type="component" value="Unassembled WGS sequence"/>
</dbReference>
<accession>A0AAD9N5I1</accession>
<feature type="region of interest" description="Disordered" evidence="6">
    <location>
        <begin position="1"/>
        <end position="53"/>
    </location>
</feature>
<feature type="compositionally biased region" description="Basic and acidic residues" evidence="6">
    <location>
        <begin position="39"/>
        <end position="53"/>
    </location>
</feature>
<feature type="compositionally biased region" description="Basic and acidic residues" evidence="6">
    <location>
        <begin position="80"/>
        <end position="89"/>
    </location>
</feature>
<keyword evidence="4 7" id="KW-1133">Transmembrane helix</keyword>
<feature type="compositionally biased region" description="Polar residues" evidence="6">
    <location>
        <begin position="146"/>
        <end position="160"/>
    </location>
</feature>
<reference evidence="8" key="1">
    <citation type="journal article" date="2023" name="Mol. Biol. Evol.">
        <title>Third-Generation Sequencing Reveals the Adaptive Role of the Epigenome in Three Deep-Sea Polychaetes.</title>
        <authorList>
            <person name="Perez M."/>
            <person name="Aroh O."/>
            <person name="Sun Y."/>
            <person name="Lan Y."/>
            <person name="Juniper S.K."/>
            <person name="Young C.R."/>
            <person name="Angers B."/>
            <person name="Qian P.Y."/>
        </authorList>
    </citation>
    <scope>NUCLEOTIDE SEQUENCE</scope>
    <source>
        <strain evidence="8">P08H-3</strain>
    </source>
</reference>
<evidence type="ECO:0000256" key="2">
    <source>
        <dbReference type="ARBA" id="ARBA00009172"/>
    </source>
</evidence>
<evidence type="ECO:0000313" key="8">
    <source>
        <dbReference type="EMBL" id="KAK2155756.1"/>
    </source>
</evidence>
<feature type="non-terminal residue" evidence="8">
    <location>
        <position position="1"/>
    </location>
</feature>
<comment type="caution">
    <text evidence="8">The sequence shown here is derived from an EMBL/GenBank/DDBJ whole genome shotgun (WGS) entry which is preliminary data.</text>
</comment>
<evidence type="ECO:0000256" key="5">
    <source>
        <dbReference type="ARBA" id="ARBA00023136"/>
    </source>
</evidence>
<feature type="transmembrane region" description="Helical" evidence="7">
    <location>
        <begin position="308"/>
        <end position="328"/>
    </location>
</feature>
<evidence type="ECO:0000256" key="7">
    <source>
        <dbReference type="SAM" id="Phobius"/>
    </source>
</evidence>
<dbReference type="SUPFAM" id="SSF103473">
    <property type="entry name" value="MFS general substrate transporter"/>
    <property type="match status" value="1"/>
</dbReference>
<evidence type="ECO:0000256" key="6">
    <source>
        <dbReference type="SAM" id="MobiDB-lite"/>
    </source>
</evidence>
<gene>
    <name evidence="8" type="ORF">LSH36_232g02007</name>
</gene>
<organism evidence="8 9">
    <name type="scientific">Paralvinella palmiformis</name>
    <dbReference type="NCBI Taxonomy" id="53620"/>
    <lineage>
        <taxon>Eukaryota</taxon>
        <taxon>Metazoa</taxon>
        <taxon>Spiralia</taxon>
        <taxon>Lophotrochozoa</taxon>
        <taxon>Annelida</taxon>
        <taxon>Polychaeta</taxon>
        <taxon>Sedentaria</taxon>
        <taxon>Canalipalpata</taxon>
        <taxon>Terebellida</taxon>
        <taxon>Terebelliformia</taxon>
        <taxon>Alvinellidae</taxon>
        <taxon>Paralvinella</taxon>
    </lineage>
</organism>
<keyword evidence="3 7" id="KW-0812">Transmembrane</keyword>
<feature type="transmembrane region" description="Helical" evidence="7">
    <location>
        <begin position="652"/>
        <end position="675"/>
    </location>
</feature>
<comment type="subcellular location">
    <subcellularLocation>
        <location evidence="1">Membrane</location>
        <topology evidence="1">Multi-pass membrane protein</topology>
    </subcellularLocation>
</comment>
<evidence type="ECO:0000256" key="3">
    <source>
        <dbReference type="ARBA" id="ARBA00022692"/>
    </source>
</evidence>
<feature type="transmembrane region" description="Helical" evidence="7">
    <location>
        <begin position="583"/>
        <end position="603"/>
    </location>
</feature>
<feature type="transmembrane region" description="Helical" evidence="7">
    <location>
        <begin position="465"/>
        <end position="489"/>
    </location>
</feature>
<keyword evidence="5 7" id="KW-0472">Membrane</keyword>
<dbReference type="Pfam" id="PF05978">
    <property type="entry name" value="UNC-93"/>
    <property type="match status" value="1"/>
</dbReference>
<feature type="transmembrane region" description="Helical" evidence="7">
    <location>
        <begin position="519"/>
        <end position="537"/>
    </location>
</feature>
<feature type="compositionally biased region" description="Acidic residues" evidence="6">
    <location>
        <begin position="1"/>
        <end position="10"/>
    </location>
</feature>